<accession>A0A2B7Y6Q0</accession>
<dbReference type="AlphaFoldDB" id="A0A2B7Y6Q0"/>
<proteinExistence type="predicted"/>
<protein>
    <submittedName>
        <fullName evidence="1">Uncharacterized protein</fullName>
    </submittedName>
</protein>
<organism evidence="1 2">
    <name type="scientific">Helicocarpus griseus UAMH5409</name>
    <dbReference type="NCBI Taxonomy" id="1447875"/>
    <lineage>
        <taxon>Eukaryota</taxon>
        <taxon>Fungi</taxon>
        <taxon>Dikarya</taxon>
        <taxon>Ascomycota</taxon>
        <taxon>Pezizomycotina</taxon>
        <taxon>Eurotiomycetes</taxon>
        <taxon>Eurotiomycetidae</taxon>
        <taxon>Onygenales</taxon>
        <taxon>Ajellomycetaceae</taxon>
        <taxon>Helicocarpus</taxon>
    </lineage>
</organism>
<dbReference type="EMBL" id="PDNB01000015">
    <property type="protein sequence ID" value="PGH16711.1"/>
    <property type="molecule type" value="Genomic_DNA"/>
</dbReference>
<dbReference type="OrthoDB" id="434647at2759"/>
<comment type="caution">
    <text evidence="1">The sequence shown here is derived from an EMBL/GenBank/DDBJ whole genome shotgun (WGS) entry which is preliminary data.</text>
</comment>
<sequence length="260" mass="28055">MLYQQYIDPFLHHHEREIEQFITQAHDKAKAAGLDYFYKAVDFFREKVLGLPPAAASAPPPPTPQVAGATAFAQSLLSRFTIPGTTTAASTLVSPAADLYSLVSAAVSSASSSKSRDAQAAELSASGKLIPDKIASASKAEQAEYIASQKERLGVLLSAFDREQRNLRLTVPAGGSVSGDRNDDLAYGTSYDEHERGGGGGLRKNRSDVSFENIEHEDLLTGDHYGQYHRRTGRSSGDADMAEFARRSVDEVARASGVYR</sequence>
<name>A0A2B7Y6Q0_9EURO</name>
<reference evidence="1 2" key="1">
    <citation type="submission" date="2017-10" db="EMBL/GenBank/DDBJ databases">
        <title>Comparative genomics in systemic dimorphic fungi from Ajellomycetaceae.</title>
        <authorList>
            <person name="Munoz J.F."/>
            <person name="Mcewen J.G."/>
            <person name="Clay O.K."/>
            <person name="Cuomo C.A."/>
        </authorList>
    </citation>
    <scope>NUCLEOTIDE SEQUENCE [LARGE SCALE GENOMIC DNA]</scope>
    <source>
        <strain evidence="1 2">UAMH5409</strain>
    </source>
</reference>
<gene>
    <name evidence="1" type="ORF">AJ79_01584</name>
</gene>
<dbReference type="Proteomes" id="UP000223968">
    <property type="component" value="Unassembled WGS sequence"/>
</dbReference>
<keyword evidence="2" id="KW-1185">Reference proteome</keyword>
<evidence type="ECO:0000313" key="2">
    <source>
        <dbReference type="Proteomes" id="UP000223968"/>
    </source>
</evidence>
<dbReference type="STRING" id="1447875.A0A2B7Y6Q0"/>
<evidence type="ECO:0000313" key="1">
    <source>
        <dbReference type="EMBL" id="PGH16711.1"/>
    </source>
</evidence>